<dbReference type="Pfam" id="PF13682">
    <property type="entry name" value="CZB"/>
    <property type="match status" value="1"/>
</dbReference>
<dbReference type="InterPro" id="IPR025991">
    <property type="entry name" value="Chemoreceptor_zinc-bind_dom"/>
</dbReference>
<dbReference type="SUPFAM" id="SSF58104">
    <property type="entry name" value="Methyl-accepting chemotaxis protein (MCP) signaling domain"/>
    <property type="match status" value="1"/>
</dbReference>
<dbReference type="Pfam" id="PF00672">
    <property type="entry name" value="HAMP"/>
    <property type="match status" value="1"/>
</dbReference>
<dbReference type="Pfam" id="PF00015">
    <property type="entry name" value="MCPsignal"/>
    <property type="match status" value="1"/>
</dbReference>
<feature type="transmembrane region" description="Helical" evidence="5">
    <location>
        <begin position="12"/>
        <end position="31"/>
    </location>
</feature>
<name>A0A1H6TFQ7_9GAMM</name>
<organism evidence="8 9">
    <name type="scientific">Allopseudospirillum japonicum</name>
    <dbReference type="NCBI Taxonomy" id="64971"/>
    <lineage>
        <taxon>Bacteria</taxon>
        <taxon>Pseudomonadati</taxon>
        <taxon>Pseudomonadota</taxon>
        <taxon>Gammaproteobacteria</taxon>
        <taxon>Oceanospirillales</taxon>
        <taxon>Oceanospirillaceae</taxon>
        <taxon>Allopseudospirillum</taxon>
    </lineage>
</organism>
<dbReference type="FunFam" id="1.10.287.950:FF:000001">
    <property type="entry name" value="Methyl-accepting chemotaxis sensory transducer"/>
    <property type="match status" value="1"/>
</dbReference>
<dbReference type="SMART" id="SM00304">
    <property type="entry name" value="HAMP"/>
    <property type="match status" value="2"/>
</dbReference>
<evidence type="ECO:0000313" key="8">
    <source>
        <dbReference type="EMBL" id="SEI78126.1"/>
    </source>
</evidence>
<dbReference type="CDD" id="cd11386">
    <property type="entry name" value="MCP_signal"/>
    <property type="match status" value="1"/>
</dbReference>
<dbReference type="Gene3D" id="3.30.450.20">
    <property type="entry name" value="PAS domain"/>
    <property type="match status" value="1"/>
</dbReference>
<keyword evidence="5" id="KW-0812">Transmembrane</keyword>
<dbReference type="InterPro" id="IPR029150">
    <property type="entry name" value="dCache_3"/>
</dbReference>
<proteinExistence type="inferred from homology"/>
<evidence type="ECO:0000256" key="3">
    <source>
        <dbReference type="ARBA" id="ARBA00029447"/>
    </source>
</evidence>
<dbReference type="EMBL" id="FNYH01000010">
    <property type="protein sequence ID" value="SEI78126.1"/>
    <property type="molecule type" value="Genomic_DNA"/>
</dbReference>
<feature type="domain" description="Methyl-accepting transducer" evidence="6">
    <location>
        <begin position="366"/>
        <end position="602"/>
    </location>
</feature>
<sequence length="758" mass="83459">MLNNLRIGTRIILGFTLVLVLGVSMLIPMFLADLDELTVGVERRELERLHETALAELTAQQQMAVNLSHLVAQLPVVQQAFANQDRAYLQSLLLPVFATLKDTLDIRQFQLHTPPATSFLRLHKPEKFGDDLSSFRATVVATNTQKVAISGIEKGVAGLGVRGVVPISWQQNHLGSVEFGLALGQPFAKAFKEKHHVDLAIYLPEGTGFRTFASSRGQQSSSFLSQEQLQVAFNGQAVKQRHQEAGGHWATYANVLTDYSGKSLGIIEITMDRSHYVEVMEKSLRQALMTAALMLVIGVVIAILITRSILQPLYQLRDLMHNIAEGDGDLTVKLPEQGNNEFSDVAASFNRFTEHVENIVREVMRSLATLAEGGARMYQVTEHTNEIIQLQRQNTAEVAAAMHQMNATAQEVASHAAATAQSTDQADEHAGTGLRVVTDSTQAIRSLAEDVEQAVTVIRKLDEYSENIGTILDVIRGIAEQTNLLALNAAIEAARAGEQGRGFAVVADEVRQLAQRSQESTNEIQTMISQLQQGAEDAVSVIEHSRTRAVDSVAMTQAASEALNSIVAAIQRINDMSAQIASAAEEQTSVSEEINQHMIHISEVAEDTSQGSAQIISATSEIGTEVATLMKTLRRFRIHVDHGVEIAMAKSAHQAWIIRLRAFLDGEGNLSEQQAMSHHECDLGRWYDGIGLENYGHLPAMRSLKDPHKRMHQLIKEIIHAKHAQEHTHAEDLYQQVGKLSKEIIRLLDDIENQLGKH</sequence>
<dbReference type="PROSITE" id="PS50885">
    <property type="entry name" value="HAMP"/>
    <property type="match status" value="1"/>
</dbReference>
<evidence type="ECO:0000313" key="9">
    <source>
        <dbReference type="Proteomes" id="UP000242999"/>
    </source>
</evidence>
<dbReference type="OrthoDB" id="9760371at2"/>
<dbReference type="CDD" id="cd06225">
    <property type="entry name" value="HAMP"/>
    <property type="match status" value="1"/>
</dbReference>
<protein>
    <submittedName>
        <fullName evidence="8">Methyl-accepting chemotaxis protein</fullName>
    </submittedName>
</protein>
<comment type="similarity">
    <text evidence="3">Belongs to the methyl-accepting chemotaxis (MCP) protein family.</text>
</comment>
<reference evidence="9" key="1">
    <citation type="submission" date="2016-10" db="EMBL/GenBank/DDBJ databases">
        <authorList>
            <person name="Varghese N."/>
            <person name="Submissions S."/>
        </authorList>
    </citation>
    <scope>NUCLEOTIDE SEQUENCE [LARGE SCALE GENOMIC DNA]</scope>
    <source>
        <strain evidence="9">DSM 7165</strain>
    </source>
</reference>
<evidence type="ECO:0000256" key="1">
    <source>
        <dbReference type="ARBA" id="ARBA00004370"/>
    </source>
</evidence>
<dbReference type="PANTHER" id="PTHR32089:SF112">
    <property type="entry name" value="LYSOZYME-LIKE PROTEIN-RELATED"/>
    <property type="match status" value="1"/>
</dbReference>
<dbReference type="AlphaFoldDB" id="A0A1H6TFQ7"/>
<dbReference type="Gene3D" id="1.20.120.30">
    <property type="entry name" value="Aspartate receptor, ligand-binding domain"/>
    <property type="match status" value="1"/>
</dbReference>
<evidence type="ECO:0000256" key="2">
    <source>
        <dbReference type="ARBA" id="ARBA00023224"/>
    </source>
</evidence>
<comment type="subcellular location">
    <subcellularLocation>
        <location evidence="1">Membrane</location>
    </subcellularLocation>
</comment>
<dbReference type="STRING" id="64971.SAMN05421831_11024"/>
<accession>A0A1H6TFQ7</accession>
<dbReference type="InterPro" id="IPR004089">
    <property type="entry name" value="MCPsignal_dom"/>
</dbReference>
<dbReference type="Proteomes" id="UP000242999">
    <property type="component" value="Unassembled WGS sequence"/>
</dbReference>
<dbReference type="SMART" id="SM00283">
    <property type="entry name" value="MA"/>
    <property type="match status" value="1"/>
</dbReference>
<dbReference type="GO" id="GO:0016020">
    <property type="term" value="C:membrane"/>
    <property type="evidence" value="ECO:0007669"/>
    <property type="project" value="UniProtKB-SubCell"/>
</dbReference>
<dbReference type="PROSITE" id="PS50111">
    <property type="entry name" value="CHEMOTAXIS_TRANSDUC_2"/>
    <property type="match status" value="1"/>
</dbReference>
<dbReference type="Pfam" id="PF14827">
    <property type="entry name" value="dCache_3"/>
    <property type="match status" value="1"/>
</dbReference>
<dbReference type="PANTHER" id="PTHR32089">
    <property type="entry name" value="METHYL-ACCEPTING CHEMOTAXIS PROTEIN MCPB"/>
    <property type="match status" value="1"/>
</dbReference>
<evidence type="ECO:0000259" key="7">
    <source>
        <dbReference type="PROSITE" id="PS50885"/>
    </source>
</evidence>
<evidence type="ECO:0000259" key="6">
    <source>
        <dbReference type="PROSITE" id="PS50111"/>
    </source>
</evidence>
<gene>
    <name evidence="8" type="ORF">SAMN05421831_11024</name>
</gene>
<keyword evidence="5" id="KW-1133">Transmembrane helix</keyword>
<keyword evidence="5" id="KW-0472">Membrane</keyword>
<dbReference type="InterPro" id="IPR029151">
    <property type="entry name" value="Sensor-like_sf"/>
</dbReference>
<dbReference type="InterPro" id="IPR003660">
    <property type="entry name" value="HAMP_dom"/>
</dbReference>
<evidence type="ECO:0000256" key="4">
    <source>
        <dbReference type="PROSITE-ProRule" id="PRU00284"/>
    </source>
</evidence>
<dbReference type="GO" id="GO:0007165">
    <property type="term" value="P:signal transduction"/>
    <property type="evidence" value="ECO:0007669"/>
    <property type="project" value="UniProtKB-KW"/>
</dbReference>
<keyword evidence="2 4" id="KW-0807">Transducer</keyword>
<dbReference type="SUPFAM" id="SSF103190">
    <property type="entry name" value="Sensory domain-like"/>
    <property type="match status" value="1"/>
</dbReference>
<dbReference type="GO" id="GO:0006935">
    <property type="term" value="P:chemotaxis"/>
    <property type="evidence" value="ECO:0007669"/>
    <property type="project" value="UniProtKB-ARBA"/>
</dbReference>
<feature type="transmembrane region" description="Helical" evidence="5">
    <location>
        <begin position="287"/>
        <end position="310"/>
    </location>
</feature>
<evidence type="ECO:0000256" key="5">
    <source>
        <dbReference type="SAM" id="Phobius"/>
    </source>
</evidence>
<feature type="domain" description="HAMP" evidence="7">
    <location>
        <begin position="307"/>
        <end position="361"/>
    </location>
</feature>
<dbReference type="Gene3D" id="1.10.287.950">
    <property type="entry name" value="Methyl-accepting chemotaxis protein"/>
    <property type="match status" value="1"/>
</dbReference>
<keyword evidence="9" id="KW-1185">Reference proteome</keyword>
<dbReference type="RefSeq" id="WP_093310971.1">
    <property type="nucleotide sequence ID" value="NZ_FNYH01000010.1"/>
</dbReference>